<dbReference type="KEGG" id="ccb:Clocel_3238"/>
<evidence type="ECO:0008006" key="4">
    <source>
        <dbReference type="Google" id="ProtNLM"/>
    </source>
</evidence>
<keyword evidence="1" id="KW-0472">Membrane</keyword>
<keyword evidence="3" id="KW-1185">Reference proteome</keyword>
<keyword evidence="1" id="KW-1133">Transmembrane helix</keyword>
<feature type="transmembrane region" description="Helical" evidence="1">
    <location>
        <begin position="147"/>
        <end position="164"/>
    </location>
</feature>
<accession>D9SUG9</accession>
<feature type="transmembrane region" description="Helical" evidence="1">
    <location>
        <begin position="77"/>
        <end position="99"/>
    </location>
</feature>
<feature type="transmembrane region" description="Helical" evidence="1">
    <location>
        <begin position="45"/>
        <end position="65"/>
    </location>
</feature>
<sequence>MPLGMVGVLFYFAHITIGQILWNEYNPITTDISSLTADGAPNADLLKVFTLIYGICMFLFVAALIEKAFISYSRLLRSGFIILMIMQITSMIGYGLFPLSGDKTEMNFQNMMHIIVTVVVVFTTIAASFLIAFGYLKQEKTKELGKFALVMAILITVFGVSNPISMNLELNILGLTERFVIYTIQTFIFILSDYYTFLAGKDRNFR</sequence>
<gene>
    <name evidence="2" type="ordered locus">Clocel_3238</name>
</gene>
<reference evidence="2 3" key="1">
    <citation type="submission" date="2010-08" db="EMBL/GenBank/DDBJ databases">
        <title>Complete sequence of Clostridium cellulovorans 743B.</title>
        <authorList>
            <consortium name="US DOE Joint Genome Institute"/>
            <person name="Lucas S."/>
            <person name="Copeland A."/>
            <person name="Lapidus A."/>
            <person name="Cheng J.-F."/>
            <person name="Bruce D."/>
            <person name="Goodwin L."/>
            <person name="Pitluck S."/>
            <person name="Chertkov O."/>
            <person name="Detter J.C."/>
            <person name="Han C."/>
            <person name="Tapia R."/>
            <person name="Land M."/>
            <person name="Hauser L."/>
            <person name="Chang Y.-J."/>
            <person name="Jeffries C."/>
            <person name="Kyrpides N."/>
            <person name="Ivanova N."/>
            <person name="Mikhailova N."/>
            <person name="Hemme C.L."/>
            <person name="Woyke T."/>
        </authorList>
    </citation>
    <scope>NUCLEOTIDE SEQUENCE [LARGE SCALE GENOMIC DNA]</scope>
    <source>
        <strain evidence="3">ATCC 35296 / DSM 3052 / OCM 3 / 743B</strain>
    </source>
</reference>
<organism evidence="2 3">
    <name type="scientific">Clostridium cellulovorans (strain ATCC 35296 / DSM 3052 / OCM 3 / 743B)</name>
    <dbReference type="NCBI Taxonomy" id="573061"/>
    <lineage>
        <taxon>Bacteria</taxon>
        <taxon>Bacillati</taxon>
        <taxon>Bacillota</taxon>
        <taxon>Clostridia</taxon>
        <taxon>Eubacteriales</taxon>
        <taxon>Clostridiaceae</taxon>
        <taxon>Clostridium</taxon>
    </lineage>
</organism>
<protein>
    <recommendedName>
        <fullName evidence="4">DUF998 domain-containing protein</fullName>
    </recommendedName>
</protein>
<feature type="transmembrane region" description="Helical" evidence="1">
    <location>
        <begin position="179"/>
        <end position="198"/>
    </location>
</feature>
<evidence type="ECO:0000256" key="1">
    <source>
        <dbReference type="SAM" id="Phobius"/>
    </source>
</evidence>
<evidence type="ECO:0000313" key="3">
    <source>
        <dbReference type="Proteomes" id="UP000002730"/>
    </source>
</evidence>
<dbReference type="AlphaFoldDB" id="D9SUG9"/>
<dbReference type="EMBL" id="CP002160">
    <property type="protein sequence ID" value="ADL52924.1"/>
    <property type="molecule type" value="Genomic_DNA"/>
</dbReference>
<dbReference type="eggNOG" id="ENOG502ZT28">
    <property type="taxonomic scope" value="Bacteria"/>
</dbReference>
<proteinExistence type="predicted"/>
<name>D9SUG9_CLOC7</name>
<dbReference type="InterPro" id="IPR009339">
    <property type="entry name" value="DUF998"/>
</dbReference>
<dbReference type="HOGENOM" id="CLU_112363_0_0_9"/>
<feature type="transmembrane region" description="Helical" evidence="1">
    <location>
        <begin position="111"/>
        <end position="135"/>
    </location>
</feature>
<dbReference type="Pfam" id="PF06197">
    <property type="entry name" value="DUF998"/>
    <property type="match status" value="1"/>
</dbReference>
<keyword evidence="1" id="KW-0812">Transmembrane</keyword>
<dbReference type="Proteomes" id="UP000002730">
    <property type="component" value="Chromosome"/>
</dbReference>
<evidence type="ECO:0000313" key="2">
    <source>
        <dbReference type="EMBL" id="ADL52924.1"/>
    </source>
</evidence>
<dbReference type="OrthoDB" id="2425530at2"/>